<evidence type="ECO:0000313" key="1">
    <source>
        <dbReference type="EMBL" id="CAG7636787.1"/>
    </source>
</evidence>
<dbReference type="EMBL" id="CAJVAS010000017">
    <property type="protein sequence ID" value="CAG7636787.1"/>
    <property type="molecule type" value="Genomic_DNA"/>
</dbReference>
<reference evidence="1" key="1">
    <citation type="submission" date="2021-06" db="EMBL/GenBank/DDBJ databases">
        <authorList>
            <person name="Criscuolo A."/>
        </authorList>
    </citation>
    <scope>NUCLEOTIDE SEQUENCE</scope>
    <source>
        <strain evidence="1">CIP111600</strain>
    </source>
</reference>
<keyword evidence="2" id="KW-1185">Reference proteome</keyword>
<comment type="caution">
    <text evidence="1">The sequence shown here is derived from an EMBL/GenBank/DDBJ whole genome shotgun (WGS) entry which is preliminary data.</text>
</comment>
<dbReference type="AlphaFoldDB" id="A0A916NR56"/>
<gene>
    <name evidence="1" type="ORF">PAESOLCIP111_03784</name>
</gene>
<dbReference type="Proteomes" id="UP000693672">
    <property type="component" value="Unassembled WGS sequence"/>
</dbReference>
<evidence type="ECO:0000313" key="2">
    <source>
        <dbReference type="Proteomes" id="UP000693672"/>
    </source>
</evidence>
<sequence length="95" mass="11146">MSWIISQPYYKIERELHSGGQSAVVHARVMYLYPDQVVTFARTFRLEDVFDMSYRHVGASEGFLYLHTNQGVFPYMVKEDPACFIQSYREARKKG</sequence>
<accession>A0A916NR56</accession>
<name>A0A916NR56_9BACL</name>
<dbReference type="RefSeq" id="WP_218093525.1">
    <property type="nucleotide sequence ID" value="NZ_CAJVAS010000017.1"/>
</dbReference>
<protein>
    <submittedName>
        <fullName evidence="1">Uncharacterized protein</fullName>
    </submittedName>
</protein>
<proteinExistence type="predicted"/>
<organism evidence="1 2">
    <name type="scientific">Paenibacillus solanacearum</name>
    <dbReference type="NCBI Taxonomy" id="2048548"/>
    <lineage>
        <taxon>Bacteria</taxon>
        <taxon>Bacillati</taxon>
        <taxon>Bacillota</taxon>
        <taxon>Bacilli</taxon>
        <taxon>Bacillales</taxon>
        <taxon>Paenibacillaceae</taxon>
        <taxon>Paenibacillus</taxon>
    </lineage>
</organism>